<sequence length="52" mass="5881">MVFLAAAPKVKVRQFAGLLQTVVAAALFFLASLNQFYRFRLARRIAAGWFSF</sequence>
<feature type="transmembrane region" description="Helical" evidence="1">
    <location>
        <begin position="12"/>
        <end position="33"/>
    </location>
</feature>
<proteinExistence type="predicted"/>
<comment type="caution">
    <text evidence="2">The sequence shown here is derived from an EMBL/GenBank/DDBJ whole genome shotgun (WGS) entry which is preliminary data.</text>
</comment>
<protein>
    <submittedName>
        <fullName evidence="2">Uncharacterized protein</fullName>
    </submittedName>
</protein>
<keyword evidence="3" id="KW-1185">Reference proteome</keyword>
<organism evidence="2 3">
    <name type="scientific">Rheinheimera nanhaiensis E407-8</name>
    <dbReference type="NCBI Taxonomy" id="562729"/>
    <lineage>
        <taxon>Bacteria</taxon>
        <taxon>Pseudomonadati</taxon>
        <taxon>Pseudomonadota</taxon>
        <taxon>Gammaproteobacteria</taxon>
        <taxon>Chromatiales</taxon>
        <taxon>Chromatiaceae</taxon>
        <taxon>Rheinheimera</taxon>
    </lineage>
</organism>
<evidence type="ECO:0000313" key="2">
    <source>
        <dbReference type="EMBL" id="GAB59914.1"/>
    </source>
</evidence>
<dbReference type="Proteomes" id="UP000004374">
    <property type="component" value="Unassembled WGS sequence"/>
</dbReference>
<keyword evidence="1" id="KW-0472">Membrane</keyword>
<gene>
    <name evidence="2" type="ORF">RNAN_2927</name>
</gene>
<dbReference type="AlphaFoldDB" id="I1E0T6"/>
<reference evidence="2 3" key="1">
    <citation type="journal article" date="2012" name="J. Bacteriol.">
        <title>Genome Sequence of the Protease-Producing Bacterium Rheinheimera nanhaiensis E407-8T, Isolated from Deep-Sea Sediment of the South China Sea.</title>
        <authorList>
            <person name="Zhang X.-Y."/>
            <person name="Zhang Y.-J."/>
            <person name="Qin Q.-L."/>
            <person name="Xie B.-B."/>
            <person name="Chen X.-L."/>
            <person name="Zhou B.-C."/>
            <person name="Zhang Y.-Z."/>
        </authorList>
    </citation>
    <scope>NUCLEOTIDE SEQUENCE [LARGE SCALE GENOMIC DNA]</scope>
    <source>
        <strain evidence="2 3">E407-8</strain>
    </source>
</reference>
<name>I1E0T6_9GAMM</name>
<dbReference type="EMBL" id="BAFK01000019">
    <property type="protein sequence ID" value="GAB59914.1"/>
    <property type="molecule type" value="Genomic_DNA"/>
</dbReference>
<keyword evidence="1" id="KW-0812">Transmembrane</keyword>
<keyword evidence="1" id="KW-1133">Transmembrane helix</keyword>
<evidence type="ECO:0000313" key="3">
    <source>
        <dbReference type="Proteomes" id="UP000004374"/>
    </source>
</evidence>
<accession>I1E0T6</accession>
<evidence type="ECO:0000256" key="1">
    <source>
        <dbReference type="SAM" id="Phobius"/>
    </source>
</evidence>